<organism evidence="2 3">
    <name type="scientific">Tessaracoccus flavescens</name>
    <dbReference type="NCBI Taxonomy" id="399497"/>
    <lineage>
        <taxon>Bacteria</taxon>
        <taxon>Bacillati</taxon>
        <taxon>Actinomycetota</taxon>
        <taxon>Actinomycetes</taxon>
        <taxon>Propionibacteriales</taxon>
        <taxon>Propionibacteriaceae</taxon>
        <taxon>Tessaracoccus</taxon>
    </lineage>
</organism>
<dbReference type="Pfam" id="PF05345">
    <property type="entry name" value="He_PIG"/>
    <property type="match status" value="1"/>
</dbReference>
<evidence type="ECO:0000256" key="1">
    <source>
        <dbReference type="SAM" id="MobiDB-lite"/>
    </source>
</evidence>
<dbReference type="InterPro" id="IPR015919">
    <property type="entry name" value="Cadherin-like_sf"/>
</dbReference>
<feature type="compositionally biased region" description="Low complexity" evidence="1">
    <location>
        <begin position="133"/>
        <end position="153"/>
    </location>
</feature>
<dbReference type="Proteomes" id="UP000188235">
    <property type="component" value="Chromosome"/>
</dbReference>
<reference evidence="2 3" key="1">
    <citation type="journal article" date="2008" name="Int. J. Syst. Evol. Microbiol.">
        <title>Tessaracoccus flavescens sp. nov., isolated from marine sediment.</title>
        <authorList>
            <person name="Lee D.W."/>
            <person name="Lee S.D."/>
        </authorList>
    </citation>
    <scope>NUCLEOTIDE SEQUENCE [LARGE SCALE GENOMIC DNA]</scope>
    <source>
        <strain evidence="2 3">SST-39T</strain>
    </source>
</reference>
<gene>
    <name evidence="2" type="ORF">BW733_10865</name>
</gene>
<protein>
    <recommendedName>
        <fullName evidence="4">Dystroglycan-type cadherin-like domain-containing protein</fullName>
    </recommendedName>
</protein>
<name>A0A1Q2CYP4_9ACTN</name>
<evidence type="ECO:0008006" key="4">
    <source>
        <dbReference type="Google" id="ProtNLM"/>
    </source>
</evidence>
<dbReference type="InterPro" id="IPR013783">
    <property type="entry name" value="Ig-like_fold"/>
</dbReference>
<dbReference type="SUPFAM" id="SSF49313">
    <property type="entry name" value="Cadherin-like"/>
    <property type="match status" value="1"/>
</dbReference>
<dbReference type="GO" id="GO:0005509">
    <property type="term" value="F:calcium ion binding"/>
    <property type="evidence" value="ECO:0007669"/>
    <property type="project" value="InterPro"/>
</dbReference>
<keyword evidence="3" id="KW-1185">Reference proteome</keyword>
<evidence type="ECO:0000313" key="2">
    <source>
        <dbReference type="EMBL" id="AQP51256.1"/>
    </source>
</evidence>
<dbReference type="GO" id="GO:0016020">
    <property type="term" value="C:membrane"/>
    <property type="evidence" value="ECO:0007669"/>
    <property type="project" value="InterPro"/>
</dbReference>
<dbReference type="AlphaFoldDB" id="A0A1Q2CYP4"/>
<dbReference type="STRING" id="399497.BW733_10865"/>
<sequence length="295" mass="31423">MTAKFVRLRVLSTYGDTVDKFVSIAELSVRAAQADDPAPTLAAISAVDAKVGLSLEVTPQATGTGPLRFAAEGLPAGLVIDEETGEITGAPTAAGTFEVLVTVTDPGERTAEQTFIIKVEAAPAPTPSPTPSASPTAKPTPTVKPTVQPTTPTWAPSVPYTVPGHPVFNGRQWNTTCEKYSQTTRCRTDIWATTVTRDASGGFSLRQGWAFNNLTYLPHMTRAQWKGNPLGQAGTWKAADGRDWQTVCDTAATGRGACRSCTRATVFSAIPKQGGGYTFTQSTQWVFNNLVLFRQ</sequence>
<proteinExistence type="predicted"/>
<dbReference type="RefSeq" id="WP_202970178.1">
    <property type="nucleotide sequence ID" value="NZ_CP019607.1"/>
</dbReference>
<accession>A0A1Q2CYP4</accession>
<dbReference type="Gene3D" id="2.60.40.10">
    <property type="entry name" value="Immunoglobulins"/>
    <property type="match status" value="1"/>
</dbReference>
<feature type="region of interest" description="Disordered" evidence="1">
    <location>
        <begin position="121"/>
        <end position="157"/>
    </location>
</feature>
<dbReference type="KEGG" id="tfa:BW733_10865"/>
<dbReference type="GO" id="GO:0005975">
    <property type="term" value="P:carbohydrate metabolic process"/>
    <property type="evidence" value="ECO:0007669"/>
    <property type="project" value="UniProtKB-ARBA"/>
</dbReference>
<evidence type="ECO:0000313" key="3">
    <source>
        <dbReference type="Proteomes" id="UP000188235"/>
    </source>
</evidence>
<dbReference type="EMBL" id="CP019607">
    <property type="protein sequence ID" value="AQP51256.1"/>
    <property type="molecule type" value="Genomic_DNA"/>
</dbReference>